<dbReference type="EC" id="2.3.1.39" evidence="1"/>
<dbReference type="InterPro" id="IPR016035">
    <property type="entry name" value="Acyl_Trfase/lysoPLipase"/>
</dbReference>
<evidence type="ECO:0000256" key="2">
    <source>
        <dbReference type="ARBA" id="ARBA00022679"/>
    </source>
</evidence>
<feature type="domain" description="Malonyl-CoA:ACP transacylase (MAT)" evidence="5">
    <location>
        <begin position="8"/>
        <end position="316"/>
    </location>
</feature>
<dbReference type="PANTHER" id="PTHR42681:SF1">
    <property type="entry name" value="MALONYL-COA-ACYL CARRIER PROTEIN TRANSACYLASE, MITOCHONDRIAL"/>
    <property type="match status" value="1"/>
</dbReference>
<dbReference type="Gene3D" id="3.30.70.250">
    <property type="entry name" value="Malonyl-CoA ACP transacylase, ACP-binding"/>
    <property type="match status" value="1"/>
</dbReference>
<dbReference type="AlphaFoldDB" id="A0A1H3KI77"/>
<dbReference type="STRING" id="1122142.SAMN02910414_01739"/>
<dbReference type="Pfam" id="PF00698">
    <property type="entry name" value="Acyl_transf_1"/>
    <property type="match status" value="1"/>
</dbReference>
<sequence length="407" mass="47582">MKKNCIALFTGQGAQYVNMLDEFVEKDMDTLKRASDVLGYDILEMSREKDKIFKTEYSQPLNFVYEYLKFKEFSKYNATIMIGHSMGEFVALTCAGVLDFAAGLKLIMMRAKCMSKVKAGYRMFSVMGITNKEVEKLCNCNYSNIQRESDSYNDNRIQIRSNSSTEILVSNYNGKKQTIVTVQKDQIDSFKELFKKEYPKVLIKDLKLDYPFHTIHMKNCADEFKKIIDKTEFVKSDIKIILNATGRMFDLNRPTLLKKYLVEQMYRPVRFTDCLKEGFLSGEKIWIEFGPKPVLSKMAMREYKDVKAFSVSQIGAKTNIKDVTFTPKIQEKDIIAKLKEYLYILSTTETKNVDELECKEISKKYRLLSKMYSSYAKQDTNEKNEDEDYQYQYNYAKKIFEEAMLLK</sequence>
<evidence type="ECO:0000313" key="6">
    <source>
        <dbReference type="EMBL" id="SDY51816.1"/>
    </source>
</evidence>
<dbReference type="RefSeq" id="WP_074718109.1">
    <property type="nucleotide sequence ID" value="NZ_FNPG01000020.1"/>
</dbReference>
<name>A0A1H3KI77_9FIRM</name>
<accession>A0A1H3KI77</accession>
<keyword evidence="2 6" id="KW-0808">Transferase</keyword>
<dbReference type="GO" id="GO:0004314">
    <property type="term" value="F:[acyl-carrier-protein] S-malonyltransferase activity"/>
    <property type="evidence" value="ECO:0007669"/>
    <property type="project" value="UniProtKB-EC"/>
</dbReference>
<evidence type="ECO:0000256" key="4">
    <source>
        <dbReference type="ARBA" id="ARBA00048462"/>
    </source>
</evidence>
<keyword evidence="7" id="KW-1185">Reference proteome</keyword>
<dbReference type="InterPro" id="IPR050858">
    <property type="entry name" value="Mal-CoA-ACP_Trans/PKS_FabD"/>
</dbReference>
<dbReference type="Gene3D" id="3.40.366.10">
    <property type="entry name" value="Malonyl-Coenzyme A Acyl Carrier Protein, domain 2"/>
    <property type="match status" value="1"/>
</dbReference>
<protein>
    <recommendedName>
        <fullName evidence="1">[acyl-carrier-protein] S-malonyltransferase</fullName>
        <ecNumber evidence="1">2.3.1.39</ecNumber>
    </recommendedName>
</protein>
<dbReference type="InterPro" id="IPR014043">
    <property type="entry name" value="Acyl_transferase_dom"/>
</dbReference>
<evidence type="ECO:0000259" key="5">
    <source>
        <dbReference type="SMART" id="SM00827"/>
    </source>
</evidence>
<dbReference type="SUPFAM" id="SSF52151">
    <property type="entry name" value="FabD/lysophospholipase-like"/>
    <property type="match status" value="1"/>
</dbReference>
<dbReference type="PANTHER" id="PTHR42681">
    <property type="entry name" value="MALONYL-COA-ACYL CARRIER PROTEIN TRANSACYLASE, MITOCHONDRIAL"/>
    <property type="match status" value="1"/>
</dbReference>
<dbReference type="OrthoDB" id="9805460at2"/>
<dbReference type="EMBL" id="FNPG01000020">
    <property type="protein sequence ID" value="SDY51816.1"/>
    <property type="molecule type" value="Genomic_DNA"/>
</dbReference>
<dbReference type="Proteomes" id="UP000183918">
    <property type="component" value="Unassembled WGS sequence"/>
</dbReference>
<comment type="catalytic activity">
    <reaction evidence="4">
        <text>holo-[ACP] + malonyl-CoA = malonyl-[ACP] + CoA</text>
        <dbReference type="Rhea" id="RHEA:41792"/>
        <dbReference type="Rhea" id="RHEA-COMP:9623"/>
        <dbReference type="Rhea" id="RHEA-COMP:9685"/>
        <dbReference type="ChEBI" id="CHEBI:57287"/>
        <dbReference type="ChEBI" id="CHEBI:57384"/>
        <dbReference type="ChEBI" id="CHEBI:64479"/>
        <dbReference type="ChEBI" id="CHEBI:78449"/>
        <dbReference type="EC" id="2.3.1.39"/>
    </reaction>
</comment>
<reference evidence="6 7" key="1">
    <citation type="submission" date="2016-10" db="EMBL/GenBank/DDBJ databases">
        <authorList>
            <person name="de Groot N.N."/>
        </authorList>
    </citation>
    <scope>NUCLEOTIDE SEQUENCE [LARGE SCALE GENOMIC DNA]</scope>
    <source>
        <strain evidence="6 7">DSM 14045</strain>
    </source>
</reference>
<evidence type="ECO:0000256" key="1">
    <source>
        <dbReference type="ARBA" id="ARBA00013258"/>
    </source>
</evidence>
<evidence type="ECO:0000256" key="3">
    <source>
        <dbReference type="ARBA" id="ARBA00023315"/>
    </source>
</evidence>
<dbReference type="GO" id="GO:0006633">
    <property type="term" value="P:fatty acid biosynthetic process"/>
    <property type="evidence" value="ECO:0007669"/>
    <property type="project" value="TreeGrafter"/>
</dbReference>
<evidence type="ECO:0000313" key="7">
    <source>
        <dbReference type="Proteomes" id="UP000183918"/>
    </source>
</evidence>
<organism evidence="6 7">
    <name type="scientific">Lachnobacterium bovis DSM 14045</name>
    <dbReference type="NCBI Taxonomy" id="1122142"/>
    <lineage>
        <taxon>Bacteria</taxon>
        <taxon>Bacillati</taxon>
        <taxon>Bacillota</taxon>
        <taxon>Clostridia</taxon>
        <taxon>Lachnospirales</taxon>
        <taxon>Lachnospiraceae</taxon>
        <taxon>Lachnobacterium</taxon>
    </lineage>
</organism>
<proteinExistence type="predicted"/>
<dbReference type="SMART" id="SM00827">
    <property type="entry name" value="PKS_AT"/>
    <property type="match status" value="1"/>
</dbReference>
<dbReference type="InterPro" id="IPR001227">
    <property type="entry name" value="Ac_transferase_dom_sf"/>
</dbReference>
<gene>
    <name evidence="6" type="ORF">SAMN02910414_01739</name>
</gene>
<keyword evidence="3" id="KW-0012">Acyltransferase</keyword>